<name>A0A5S9MQR1_9GAMM</name>
<dbReference type="InterPro" id="IPR015797">
    <property type="entry name" value="NUDIX_hydrolase-like_dom_sf"/>
</dbReference>
<evidence type="ECO:0000259" key="7">
    <source>
        <dbReference type="PROSITE" id="PS51462"/>
    </source>
</evidence>
<dbReference type="EMBL" id="CACSII010000001">
    <property type="protein sequence ID" value="CAA0085399.1"/>
    <property type="molecule type" value="Genomic_DNA"/>
</dbReference>
<reference evidence="8 9" key="1">
    <citation type="submission" date="2019-11" db="EMBL/GenBank/DDBJ databases">
        <authorList>
            <person name="Holert J."/>
        </authorList>
    </citation>
    <scope>NUCLEOTIDE SEQUENCE [LARGE SCALE GENOMIC DNA]</scope>
    <source>
        <strain evidence="8">BC5_2</strain>
    </source>
</reference>
<keyword evidence="4 8" id="KW-0378">Hydrolase</keyword>
<dbReference type="SUPFAM" id="SSF55811">
    <property type="entry name" value="Nudix"/>
    <property type="match status" value="1"/>
</dbReference>
<evidence type="ECO:0000313" key="8">
    <source>
        <dbReference type="EMBL" id="CAA0085399.1"/>
    </source>
</evidence>
<dbReference type="PANTHER" id="PTHR12992:SF11">
    <property type="entry name" value="MITOCHONDRIAL COENZYME A DIPHOSPHATASE NUDT8"/>
    <property type="match status" value="1"/>
</dbReference>
<dbReference type="GO" id="GO:0046872">
    <property type="term" value="F:metal ion binding"/>
    <property type="evidence" value="ECO:0007669"/>
    <property type="project" value="UniProtKB-KW"/>
</dbReference>
<dbReference type="CDD" id="cd03426">
    <property type="entry name" value="NUDIX_CoAse_Nudt7"/>
    <property type="match status" value="1"/>
</dbReference>
<evidence type="ECO:0000313" key="9">
    <source>
        <dbReference type="Proteomes" id="UP000434580"/>
    </source>
</evidence>
<keyword evidence="6" id="KW-0464">Manganese</keyword>
<evidence type="ECO:0000256" key="6">
    <source>
        <dbReference type="ARBA" id="ARBA00023211"/>
    </source>
</evidence>
<evidence type="ECO:0000256" key="1">
    <source>
        <dbReference type="ARBA" id="ARBA00001936"/>
    </source>
</evidence>
<dbReference type="Gene3D" id="3.90.79.10">
    <property type="entry name" value="Nucleoside Triphosphate Pyrophosphohydrolase"/>
    <property type="match status" value="1"/>
</dbReference>
<protein>
    <submittedName>
        <fullName evidence="8">Putative Nudix hydrolase NudL</fullName>
        <ecNumber evidence="8">3.6.1.-</ecNumber>
    </submittedName>
</protein>
<evidence type="ECO:0000256" key="2">
    <source>
        <dbReference type="ARBA" id="ARBA00001946"/>
    </source>
</evidence>
<sequence length="196" mass="22179">MDSLAALKTRLQDTDTSVGRKKWYRSLSQRAAVCLIAAEKPQLGLSLLMIQRATVDGDPWSGQMAFPGGKQDLDDPHITATALREADEELAIQSTHLARIGRLSDILARPYRRMKRPMVVTPLVFESVSEFEYSANHEVADALWVPLSLFNDKNRTSLTWHKHGIDIQLPCYHYQDKTIWGLSLMMIDELKKTLAT</sequence>
<dbReference type="InterPro" id="IPR045121">
    <property type="entry name" value="CoAse"/>
</dbReference>
<comment type="cofactor">
    <cofactor evidence="1">
        <name>Mn(2+)</name>
        <dbReference type="ChEBI" id="CHEBI:29035"/>
    </cofactor>
</comment>
<dbReference type="Proteomes" id="UP000434580">
    <property type="component" value="Unassembled WGS sequence"/>
</dbReference>
<dbReference type="GO" id="GO:0010945">
    <property type="term" value="F:coenzyme A diphosphatase activity"/>
    <property type="evidence" value="ECO:0007669"/>
    <property type="project" value="InterPro"/>
</dbReference>
<accession>A0A5S9MQR1</accession>
<dbReference type="PANTHER" id="PTHR12992">
    <property type="entry name" value="NUDIX HYDROLASE"/>
    <property type="match status" value="1"/>
</dbReference>
<keyword evidence="3" id="KW-0479">Metal-binding</keyword>
<organism evidence="8 9">
    <name type="scientific">BD1-7 clade bacterium</name>
    <dbReference type="NCBI Taxonomy" id="2029982"/>
    <lineage>
        <taxon>Bacteria</taxon>
        <taxon>Pseudomonadati</taxon>
        <taxon>Pseudomonadota</taxon>
        <taxon>Gammaproteobacteria</taxon>
        <taxon>Cellvibrionales</taxon>
        <taxon>Spongiibacteraceae</taxon>
        <taxon>BD1-7 clade</taxon>
    </lineage>
</organism>
<gene>
    <name evidence="8" type="primary">nudL</name>
    <name evidence="8" type="ORF">DPBNPPHM_00867</name>
</gene>
<evidence type="ECO:0000256" key="3">
    <source>
        <dbReference type="ARBA" id="ARBA00022723"/>
    </source>
</evidence>
<evidence type="ECO:0000256" key="4">
    <source>
        <dbReference type="ARBA" id="ARBA00022801"/>
    </source>
</evidence>
<dbReference type="Pfam" id="PF00293">
    <property type="entry name" value="NUDIX"/>
    <property type="match status" value="1"/>
</dbReference>
<dbReference type="InterPro" id="IPR000086">
    <property type="entry name" value="NUDIX_hydrolase_dom"/>
</dbReference>
<dbReference type="AlphaFoldDB" id="A0A5S9MQR1"/>
<feature type="domain" description="Nudix hydrolase" evidence="7">
    <location>
        <begin position="27"/>
        <end position="169"/>
    </location>
</feature>
<keyword evidence="5" id="KW-0460">Magnesium</keyword>
<proteinExistence type="predicted"/>
<dbReference type="PROSITE" id="PS51462">
    <property type="entry name" value="NUDIX"/>
    <property type="match status" value="1"/>
</dbReference>
<dbReference type="OrthoDB" id="7056880at2"/>
<comment type="cofactor">
    <cofactor evidence="2">
        <name>Mg(2+)</name>
        <dbReference type="ChEBI" id="CHEBI:18420"/>
    </cofactor>
</comment>
<evidence type="ECO:0000256" key="5">
    <source>
        <dbReference type="ARBA" id="ARBA00022842"/>
    </source>
</evidence>
<dbReference type="EC" id="3.6.1.-" evidence="8"/>